<dbReference type="eggNOG" id="ENOG502S3NH">
    <property type="taxonomic scope" value="Eukaryota"/>
</dbReference>
<evidence type="ECO:0000313" key="3">
    <source>
        <dbReference type="Proteomes" id="UP000005627"/>
    </source>
</evidence>
<sequence>MLFDNAYYLSDPLEQLKPQKLDSNVFFGPLNTLTQFDFIKDNNVKLFICIGLSTQRLANILNDIPALSRAAEEFLMVNFDPTFDQATLISANHVTQQYHYHNSSLLRLLIDHFIKDSFSAAQSDSYRCLTPTPETPDVNQLLYGEPERYYNGGNVCVDSTSSKYEVLNDLITIFRYVNPSANVLVFSQNGNDQDLLSFLISVIIKKNSMVNIVEAYQYIKSIRPTVNDFSEEALVGHSALLDFHELVRVKDQAKQKSFMAPNSPTPYSRRRRNDSISQRETPEPAEEQNFGSKRSRFD</sequence>
<reference evidence="2 3" key="1">
    <citation type="journal article" date="2011" name="Proc. Natl. Acad. Sci. U.S.A.">
        <title>Evolutionary erosion of yeast sex chromosomes by mating-type switching accidents.</title>
        <authorList>
            <person name="Gordon J.L."/>
            <person name="Armisen D."/>
            <person name="Proux-Wera E."/>
            <person name="Oheigeartaigh S.S."/>
            <person name="Byrne K.P."/>
            <person name="Wolfe K.H."/>
        </authorList>
    </citation>
    <scope>NUCLEOTIDE SEQUENCE [LARGE SCALE GENOMIC DNA]</scope>
    <source>
        <strain evidence="3">ATCC 10662 / CBS 1146 / NBRC 0425 / NCYC 2629 / NRRL Y-866</strain>
    </source>
</reference>
<organism evidence="2 3">
    <name type="scientific">Torulaspora delbrueckii</name>
    <name type="common">Yeast</name>
    <name type="synonym">Candida colliculosa</name>
    <dbReference type="NCBI Taxonomy" id="4950"/>
    <lineage>
        <taxon>Eukaryota</taxon>
        <taxon>Fungi</taxon>
        <taxon>Dikarya</taxon>
        <taxon>Ascomycota</taxon>
        <taxon>Saccharomycotina</taxon>
        <taxon>Saccharomycetes</taxon>
        <taxon>Saccharomycetales</taxon>
        <taxon>Saccharomycetaceae</taxon>
        <taxon>Torulaspora</taxon>
    </lineage>
</organism>
<protein>
    <submittedName>
        <fullName evidence="2">Uncharacterized protein</fullName>
    </submittedName>
</protein>
<gene>
    <name evidence="2" type="primary">TDEL0H04030</name>
    <name evidence="2" type="ORF">TDEL_0H04030</name>
</gene>
<dbReference type="GeneID" id="11501584"/>
<evidence type="ECO:0000313" key="2">
    <source>
        <dbReference type="EMBL" id="CCE94262.1"/>
    </source>
</evidence>
<dbReference type="AlphaFoldDB" id="G9A068"/>
<feature type="region of interest" description="Disordered" evidence="1">
    <location>
        <begin position="254"/>
        <end position="298"/>
    </location>
</feature>
<evidence type="ECO:0000256" key="1">
    <source>
        <dbReference type="SAM" id="MobiDB-lite"/>
    </source>
</evidence>
<dbReference type="RefSeq" id="XP_003683473.1">
    <property type="nucleotide sequence ID" value="XM_003683425.1"/>
</dbReference>
<dbReference type="FunCoup" id="G9A068">
    <property type="interactions" value="113"/>
</dbReference>
<dbReference type="InParanoid" id="G9A068"/>
<dbReference type="HOGENOM" id="CLU_071381_0_0_1"/>
<proteinExistence type="predicted"/>
<dbReference type="KEGG" id="tdl:TDEL_0H04030"/>
<dbReference type="Proteomes" id="UP000005627">
    <property type="component" value="Chromosome 8"/>
</dbReference>
<dbReference type="OrthoDB" id="4069549at2759"/>
<dbReference type="EMBL" id="HE616749">
    <property type="protein sequence ID" value="CCE94262.1"/>
    <property type="molecule type" value="Genomic_DNA"/>
</dbReference>
<name>G9A068_TORDE</name>
<accession>G9A068</accession>
<keyword evidence="3" id="KW-1185">Reference proteome</keyword>